<dbReference type="InterPro" id="IPR050071">
    <property type="entry name" value="Dehydroquinate_synthase"/>
</dbReference>
<evidence type="ECO:0000256" key="2">
    <source>
        <dbReference type="ARBA" id="ARBA00001911"/>
    </source>
</evidence>
<dbReference type="GO" id="GO:0005737">
    <property type="term" value="C:cytoplasm"/>
    <property type="evidence" value="ECO:0007669"/>
    <property type="project" value="UniProtKB-SubCell"/>
</dbReference>
<dbReference type="Proteomes" id="UP000199411">
    <property type="component" value="Unassembled WGS sequence"/>
</dbReference>
<dbReference type="GO" id="GO:0009423">
    <property type="term" value="P:chorismate biosynthetic process"/>
    <property type="evidence" value="ECO:0007669"/>
    <property type="project" value="UniProtKB-UniRule"/>
</dbReference>
<comment type="similarity">
    <text evidence="7 19">Belongs to the sugar phosphate cyclases superfamily. Dehydroquinate synthase family.</text>
</comment>
<dbReference type="Pfam" id="PF24621">
    <property type="entry name" value="DHQS_C"/>
    <property type="match status" value="1"/>
</dbReference>
<organism evidence="22 23">
    <name type="scientific">Desulfurella multipotens</name>
    <dbReference type="NCBI Taxonomy" id="79269"/>
    <lineage>
        <taxon>Bacteria</taxon>
        <taxon>Pseudomonadati</taxon>
        <taxon>Campylobacterota</taxon>
        <taxon>Desulfurellia</taxon>
        <taxon>Desulfurellales</taxon>
        <taxon>Desulfurellaceae</taxon>
        <taxon>Desulfurella</taxon>
    </lineage>
</organism>
<evidence type="ECO:0000256" key="8">
    <source>
        <dbReference type="ARBA" id="ARBA00013031"/>
    </source>
</evidence>
<dbReference type="GO" id="GO:0008652">
    <property type="term" value="P:amino acid biosynthetic process"/>
    <property type="evidence" value="ECO:0007669"/>
    <property type="project" value="UniProtKB-KW"/>
</dbReference>
<keyword evidence="23" id="KW-1185">Reference proteome</keyword>
<feature type="domain" description="3-dehydroquinate synthase N-terminal" evidence="20">
    <location>
        <begin position="70"/>
        <end position="179"/>
    </location>
</feature>
<evidence type="ECO:0000256" key="6">
    <source>
        <dbReference type="ARBA" id="ARBA00004661"/>
    </source>
</evidence>
<keyword evidence="16 19" id="KW-0057">Aromatic amino acid biosynthesis</keyword>
<name>A0A1G6PM35_9BACT</name>
<keyword evidence="18 19" id="KW-0170">Cobalt</keyword>
<feature type="binding site" evidence="19">
    <location>
        <begin position="170"/>
        <end position="173"/>
    </location>
    <ligand>
        <name>NAD(+)</name>
        <dbReference type="ChEBI" id="CHEBI:57540"/>
    </ligand>
</feature>
<dbReference type="Gene3D" id="3.40.50.1970">
    <property type="match status" value="1"/>
</dbReference>
<keyword evidence="13 19" id="KW-0547">Nucleotide-binding</keyword>
<evidence type="ECO:0000256" key="9">
    <source>
        <dbReference type="ARBA" id="ARBA00017684"/>
    </source>
</evidence>
<evidence type="ECO:0000256" key="16">
    <source>
        <dbReference type="ARBA" id="ARBA00023141"/>
    </source>
</evidence>
<comment type="cofactor">
    <cofactor evidence="2 19">
        <name>NAD(+)</name>
        <dbReference type="ChEBI" id="CHEBI:57540"/>
    </cofactor>
</comment>
<dbReference type="SUPFAM" id="SSF56796">
    <property type="entry name" value="Dehydroquinate synthase-like"/>
    <property type="match status" value="1"/>
</dbReference>
<evidence type="ECO:0000256" key="12">
    <source>
        <dbReference type="ARBA" id="ARBA00022723"/>
    </source>
</evidence>
<evidence type="ECO:0000256" key="1">
    <source>
        <dbReference type="ARBA" id="ARBA00001393"/>
    </source>
</evidence>
<dbReference type="FunFam" id="3.40.50.1970:FF:000007">
    <property type="entry name" value="Pentafunctional AROM polypeptide"/>
    <property type="match status" value="1"/>
</dbReference>
<evidence type="ECO:0000313" key="22">
    <source>
        <dbReference type="EMBL" id="SDC81021.1"/>
    </source>
</evidence>
<reference evidence="23" key="1">
    <citation type="submission" date="2016-10" db="EMBL/GenBank/DDBJ databases">
        <authorList>
            <person name="Varghese N."/>
            <person name="Submissions S."/>
        </authorList>
    </citation>
    <scope>NUCLEOTIDE SEQUENCE [LARGE SCALE GENOMIC DNA]</scope>
    <source>
        <strain evidence="23">DSM 8415</strain>
    </source>
</reference>
<proteinExistence type="inferred from homology"/>
<dbReference type="Gene3D" id="1.20.1090.10">
    <property type="entry name" value="Dehydroquinate synthase-like - alpha domain"/>
    <property type="match status" value="1"/>
</dbReference>
<feature type="binding site" evidence="19">
    <location>
        <position position="248"/>
    </location>
    <ligand>
        <name>Zn(2+)</name>
        <dbReference type="ChEBI" id="CHEBI:29105"/>
    </ligand>
</feature>
<dbReference type="NCBIfam" id="TIGR01357">
    <property type="entry name" value="aroB"/>
    <property type="match status" value="1"/>
</dbReference>
<comment type="caution">
    <text evidence="19">Lacks conserved residue(s) required for the propagation of feature annotation.</text>
</comment>
<dbReference type="RefSeq" id="WP_025391184.1">
    <property type="nucleotide sequence ID" value="NZ_FMYU01000009.1"/>
</dbReference>
<feature type="binding site" evidence="19">
    <location>
        <begin position="130"/>
        <end position="131"/>
    </location>
    <ligand>
        <name>NAD(+)</name>
        <dbReference type="ChEBI" id="CHEBI:57540"/>
    </ligand>
</feature>
<evidence type="ECO:0000256" key="14">
    <source>
        <dbReference type="ARBA" id="ARBA00022833"/>
    </source>
</evidence>
<dbReference type="AlphaFoldDB" id="A0A1G6PM35"/>
<dbReference type="GO" id="GO:0046872">
    <property type="term" value="F:metal ion binding"/>
    <property type="evidence" value="ECO:0007669"/>
    <property type="project" value="UniProtKB-KW"/>
</dbReference>
<feature type="binding site" evidence="19">
    <location>
        <begin position="106"/>
        <end position="110"/>
    </location>
    <ligand>
        <name>NAD(+)</name>
        <dbReference type="ChEBI" id="CHEBI:57540"/>
    </ligand>
</feature>
<evidence type="ECO:0000256" key="11">
    <source>
        <dbReference type="ARBA" id="ARBA00022605"/>
    </source>
</evidence>
<keyword evidence="17 19" id="KW-0456">Lyase</keyword>
<dbReference type="PANTHER" id="PTHR43622:SF7">
    <property type="entry name" value="3-DEHYDROQUINATE SYNTHASE, CHLOROPLASTIC"/>
    <property type="match status" value="1"/>
</dbReference>
<keyword evidence="10 19" id="KW-0963">Cytoplasm</keyword>
<dbReference type="GO" id="GO:0000166">
    <property type="term" value="F:nucleotide binding"/>
    <property type="evidence" value="ECO:0007669"/>
    <property type="project" value="UniProtKB-KW"/>
</dbReference>
<keyword evidence="11 19" id="KW-0028">Amino-acid biosynthesis</keyword>
<accession>A0A1G6PM35</accession>
<comment type="pathway">
    <text evidence="6 19">Metabolic intermediate biosynthesis; chorismate biosynthesis; chorismate from D-erythrose 4-phosphate and phosphoenolpyruvate: step 2/7.</text>
</comment>
<evidence type="ECO:0000259" key="20">
    <source>
        <dbReference type="Pfam" id="PF01761"/>
    </source>
</evidence>
<dbReference type="UniPathway" id="UPA00053">
    <property type="reaction ID" value="UER00085"/>
</dbReference>
<evidence type="ECO:0000259" key="21">
    <source>
        <dbReference type="Pfam" id="PF24621"/>
    </source>
</evidence>
<dbReference type="OrthoDB" id="9806583at2"/>
<evidence type="ECO:0000256" key="7">
    <source>
        <dbReference type="ARBA" id="ARBA00005412"/>
    </source>
</evidence>
<feature type="binding site" evidence="19">
    <location>
        <position position="265"/>
    </location>
    <ligand>
        <name>Zn(2+)</name>
        <dbReference type="ChEBI" id="CHEBI:29105"/>
    </ligand>
</feature>
<dbReference type="PIRSF" id="PIRSF001455">
    <property type="entry name" value="DHQ_synth"/>
    <property type="match status" value="1"/>
</dbReference>
<dbReference type="InterPro" id="IPR016037">
    <property type="entry name" value="DHQ_synth_AroB"/>
</dbReference>
<dbReference type="PANTHER" id="PTHR43622">
    <property type="entry name" value="3-DEHYDROQUINATE SYNTHASE"/>
    <property type="match status" value="1"/>
</dbReference>
<evidence type="ECO:0000256" key="17">
    <source>
        <dbReference type="ARBA" id="ARBA00023239"/>
    </source>
</evidence>
<dbReference type="CDD" id="cd08195">
    <property type="entry name" value="DHQS"/>
    <property type="match status" value="1"/>
</dbReference>
<dbReference type="GO" id="GO:0003856">
    <property type="term" value="F:3-dehydroquinate synthase activity"/>
    <property type="evidence" value="ECO:0007669"/>
    <property type="project" value="UniProtKB-UniRule"/>
</dbReference>
<evidence type="ECO:0000313" key="23">
    <source>
        <dbReference type="Proteomes" id="UP000199411"/>
    </source>
</evidence>
<dbReference type="InterPro" id="IPR030963">
    <property type="entry name" value="DHQ_synth_fam"/>
</dbReference>
<feature type="binding site" evidence="19">
    <location>
        <position position="185"/>
    </location>
    <ligand>
        <name>Zn(2+)</name>
        <dbReference type="ChEBI" id="CHEBI:29105"/>
    </ligand>
</feature>
<evidence type="ECO:0000256" key="4">
    <source>
        <dbReference type="ARBA" id="ARBA00003485"/>
    </source>
</evidence>
<evidence type="ECO:0000256" key="5">
    <source>
        <dbReference type="ARBA" id="ARBA00004496"/>
    </source>
</evidence>
<keyword evidence="14 19" id="KW-0862">Zinc</keyword>
<keyword evidence="15 19" id="KW-0520">NAD</keyword>
<dbReference type="Pfam" id="PF01761">
    <property type="entry name" value="DHQ_synthase"/>
    <property type="match status" value="1"/>
</dbReference>
<feature type="domain" description="3-dehydroquinate synthase C-terminal" evidence="21">
    <location>
        <begin position="183"/>
        <end position="325"/>
    </location>
</feature>
<evidence type="ECO:0000256" key="18">
    <source>
        <dbReference type="ARBA" id="ARBA00023285"/>
    </source>
</evidence>
<gene>
    <name evidence="19" type="primary">aroB</name>
    <name evidence="22" type="ORF">SAMN05660835_01409</name>
</gene>
<dbReference type="GO" id="GO:0009073">
    <property type="term" value="P:aromatic amino acid family biosynthetic process"/>
    <property type="evidence" value="ECO:0007669"/>
    <property type="project" value="UniProtKB-KW"/>
</dbReference>
<sequence length="360" mass="40877">MNQIITVNASQSYNINVSYDNLNDLVNFLKNSNFVRKIFIISDTTVCRLHLQTLLSYIEQTNFVYSVYCFEPGEQSKSKEVLFDIYDFLIENNADRKTPLLAFGGGVVGDIASFAASTFMRGIPLIHVPTTIVSQTDSSIGGKTAINHAKGKNLIGTFYQPNAVFIDTKFLDTLSDEEFFNAFSEIIKYGIIMDKQLFEFLETYIDDILKRNYKTITKIIYDCAKNKSIIIQKDEKELGLRAILNFGHTLGHAIEAFFEYKKYTHSQAVSIGEVFAAKLSYKLGLIDEKTFYRIKNLLEKFNLPTKIDKIEPIELINIMQHDKKSKGGILEFILTKGIGEAIIANDINNSLLTETIRELQ</sequence>
<dbReference type="EC" id="4.2.3.4" evidence="8 19"/>
<comment type="subcellular location">
    <subcellularLocation>
        <location evidence="5 19">Cytoplasm</location>
    </subcellularLocation>
</comment>
<feature type="binding site" evidence="19">
    <location>
        <position position="152"/>
    </location>
    <ligand>
        <name>NAD(+)</name>
        <dbReference type="ChEBI" id="CHEBI:57540"/>
    </ligand>
</feature>
<evidence type="ECO:0000256" key="10">
    <source>
        <dbReference type="ARBA" id="ARBA00022490"/>
    </source>
</evidence>
<comment type="catalytic activity">
    <reaction evidence="1 19">
        <text>7-phospho-2-dehydro-3-deoxy-D-arabino-heptonate = 3-dehydroquinate + phosphate</text>
        <dbReference type="Rhea" id="RHEA:21968"/>
        <dbReference type="ChEBI" id="CHEBI:32364"/>
        <dbReference type="ChEBI" id="CHEBI:43474"/>
        <dbReference type="ChEBI" id="CHEBI:58394"/>
        <dbReference type="EC" id="4.2.3.4"/>
    </reaction>
</comment>
<comment type="function">
    <text evidence="4 19">Catalyzes the conversion of 3-deoxy-D-arabino-heptulosonate 7-phosphate (DAHP) to dehydroquinate (DHQ).</text>
</comment>
<evidence type="ECO:0000256" key="13">
    <source>
        <dbReference type="ARBA" id="ARBA00022741"/>
    </source>
</evidence>
<dbReference type="EMBL" id="FMYU01000009">
    <property type="protein sequence ID" value="SDC81021.1"/>
    <property type="molecule type" value="Genomic_DNA"/>
</dbReference>
<dbReference type="InterPro" id="IPR056179">
    <property type="entry name" value="DHQS_C"/>
</dbReference>
<evidence type="ECO:0000256" key="19">
    <source>
        <dbReference type="HAMAP-Rule" id="MF_00110"/>
    </source>
</evidence>
<evidence type="ECO:0000256" key="3">
    <source>
        <dbReference type="ARBA" id="ARBA00001947"/>
    </source>
</evidence>
<dbReference type="InterPro" id="IPR030960">
    <property type="entry name" value="DHQS/DOIS_N"/>
</dbReference>
<protein>
    <recommendedName>
        <fullName evidence="9 19">3-dehydroquinate synthase</fullName>
        <shortName evidence="19">DHQS</shortName>
        <ecNumber evidence="8 19">4.2.3.4</ecNumber>
    </recommendedName>
</protein>
<keyword evidence="12 19" id="KW-0479">Metal-binding</keyword>
<dbReference type="HAMAP" id="MF_00110">
    <property type="entry name" value="DHQ_synthase"/>
    <property type="match status" value="1"/>
</dbReference>
<comment type="cofactor">
    <cofactor evidence="19">
        <name>Co(2+)</name>
        <dbReference type="ChEBI" id="CHEBI:48828"/>
    </cofactor>
    <cofactor evidence="19">
        <name>Zn(2+)</name>
        <dbReference type="ChEBI" id="CHEBI:29105"/>
    </cofactor>
    <text evidence="19">Binds 1 divalent metal cation per subunit. Can use either Co(2+) or Zn(2+).</text>
</comment>
<feature type="binding site" evidence="19">
    <location>
        <position position="143"/>
    </location>
    <ligand>
        <name>NAD(+)</name>
        <dbReference type="ChEBI" id="CHEBI:57540"/>
    </ligand>
</feature>
<comment type="cofactor">
    <cofactor evidence="3">
        <name>Zn(2+)</name>
        <dbReference type="ChEBI" id="CHEBI:29105"/>
    </cofactor>
</comment>
<evidence type="ECO:0000256" key="15">
    <source>
        <dbReference type="ARBA" id="ARBA00023027"/>
    </source>
</evidence>